<evidence type="ECO:0000256" key="5">
    <source>
        <dbReference type="PROSITE-ProRule" id="PRU00024"/>
    </source>
</evidence>
<dbReference type="Gene3D" id="3.30.40.10">
    <property type="entry name" value="Zinc/RING finger domain, C3HC4 (zinc finger)"/>
    <property type="match status" value="1"/>
</dbReference>
<dbReference type="InterPro" id="IPR017907">
    <property type="entry name" value="Znf_RING_CS"/>
</dbReference>
<feature type="domain" description="RING-type" evidence="7">
    <location>
        <begin position="16"/>
        <end position="63"/>
    </location>
</feature>
<sequence>MATSDATSCADESPICPICLGAFNIPRQLTCMHCFCEHCIKSYIKSKATKVDDIDKIECPVCQTVVRRPHRATSVESWISRLPINTVLLSISSESKVNVIRPCDACQSRDVIKSADGYCVDCEEAMCVDCKVVHQHLKATKTHSVVCIEELTRSPQNALKYATSFNCPDHDGEDIKFYCRNHRLACCVVCCGTSHRNCESVLDLKTEASTLLKQEDPRVFIENLKTLENHLNKFTEINNENINNLECQMNVVSAAIRDLRKKLNDALDEFERKLKMDGKIIYKGDMIQKQEENHACLSLLSSIRNSRAVLEVVNQNGNTIQKFLVTDKIKSQLSSYTQLIHEKFEKINKITLQLEVDPLFESLMEGKFAKLVTKSEYQDFPLTVIKKITQHYPLLVTEVFEVNGIDKKNQRYIDLLCLSEDKVMLIDGNSNRCCLLDSLFCNISSYSLSNKPWSIRRFDGQEVVVSLRDQNQIQFLAVKDDTIRPTRMIKTRLPCFGIDVAGKGSIVVSGPNFDKRKCYWSVINDKGEETSYHEYGNKVWSDSYIALNALKTRVYISTFGTNSLLCFDITGSLLFVYNPDNLKGPYGITLDMDDNLYVMGRSSNNIHQLSPDGAVLQIITGGLPLGPVAITYNRSKNQLLLVNKSSESKIYAIKLG</sequence>
<dbReference type="Proteomes" id="UP001634394">
    <property type="component" value="Unassembled WGS sequence"/>
</dbReference>
<dbReference type="SUPFAM" id="SSF57850">
    <property type="entry name" value="RING/U-box"/>
    <property type="match status" value="1"/>
</dbReference>
<dbReference type="PROSITE" id="PS50089">
    <property type="entry name" value="ZF_RING_2"/>
    <property type="match status" value="1"/>
</dbReference>
<dbReference type="PROSITE" id="PS50119">
    <property type="entry name" value="ZF_BBOX"/>
    <property type="match status" value="1"/>
</dbReference>
<evidence type="ECO:0000256" key="4">
    <source>
        <dbReference type="ARBA" id="ARBA00022833"/>
    </source>
</evidence>
<dbReference type="GO" id="GO:0008270">
    <property type="term" value="F:zinc ion binding"/>
    <property type="evidence" value="ECO:0007669"/>
    <property type="project" value="UniProtKB-KW"/>
</dbReference>
<evidence type="ECO:0000256" key="3">
    <source>
        <dbReference type="ARBA" id="ARBA00022771"/>
    </source>
</evidence>
<keyword evidence="3 5" id="KW-0863">Zinc-finger</keyword>
<dbReference type="InterPro" id="IPR027370">
    <property type="entry name" value="Znf-RING_euk"/>
</dbReference>
<dbReference type="Gene3D" id="3.30.160.60">
    <property type="entry name" value="Classic Zinc Finger"/>
    <property type="match status" value="1"/>
</dbReference>
<gene>
    <name evidence="9" type="ORF">ACJMK2_006579</name>
</gene>
<keyword evidence="1" id="KW-0597">Phosphoprotein</keyword>
<dbReference type="PROSITE" id="PS00518">
    <property type="entry name" value="ZF_RING_1"/>
    <property type="match status" value="1"/>
</dbReference>
<keyword evidence="10" id="KW-1185">Reference proteome</keyword>
<dbReference type="CDD" id="cd19757">
    <property type="entry name" value="Bbox1"/>
    <property type="match status" value="1"/>
</dbReference>
<dbReference type="InterPro" id="IPR013083">
    <property type="entry name" value="Znf_RING/FYVE/PHD"/>
</dbReference>
<keyword evidence="2" id="KW-0479">Metal-binding</keyword>
<dbReference type="SUPFAM" id="SSF101898">
    <property type="entry name" value="NHL repeat"/>
    <property type="match status" value="1"/>
</dbReference>
<dbReference type="AlphaFoldDB" id="A0ABD3VTK7"/>
<evidence type="ECO:0000256" key="1">
    <source>
        <dbReference type="ARBA" id="ARBA00022553"/>
    </source>
</evidence>
<accession>A0ABD3VTK7</accession>
<evidence type="ECO:0000256" key="2">
    <source>
        <dbReference type="ARBA" id="ARBA00022723"/>
    </source>
</evidence>
<feature type="domain" description="B box-type" evidence="8">
    <location>
        <begin position="101"/>
        <end position="148"/>
    </location>
</feature>
<dbReference type="SMART" id="SM00336">
    <property type="entry name" value="BBOX"/>
    <property type="match status" value="1"/>
</dbReference>
<comment type="caution">
    <text evidence="9">The sequence shown here is derived from an EMBL/GenBank/DDBJ whole genome shotgun (WGS) entry which is preliminary data.</text>
</comment>
<reference evidence="9 10" key="1">
    <citation type="submission" date="2024-11" db="EMBL/GenBank/DDBJ databases">
        <title>Chromosome-level genome assembly of the freshwater bivalve Anodonta woodiana.</title>
        <authorList>
            <person name="Chen X."/>
        </authorList>
    </citation>
    <scope>NUCLEOTIDE SEQUENCE [LARGE SCALE GENOMIC DNA]</scope>
    <source>
        <strain evidence="9">MN2024</strain>
        <tissue evidence="9">Gills</tissue>
    </source>
</reference>
<evidence type="ECO:0000313" key="9">
    <source>
        <dbReference type="EMBL" id="KAL3864936.1"/>
    </source>
</evidence>
<dbReference type="PANTHER" id="PTHR25462">
    <property type="entry name" value="BONUS, ISOFORM C-RELATED"/>
    <property type="match status" value="1"/>
</dbReference>
<dbReference type="Pfam" id="PF13445">
    <property type="entry name" value="zf-RING_UBOX"/>
    <property type="match status" value="1"/>
</dbReference>
<keyword evidence="4" id="KW-0862">Zinc</keyword>
<evidence type="ECO:0000259" key="8">
    <source>
        <dbReference type="PROSITE" id="PS50119"/>
    </source>
</evidence>
<evidence type="ECO:0000313" key="10">
    <source>
        <dbReference type="Proteomes" id="UP001634394"/>
    </source>
</evidence>
<dbReference type="EMBL" id="JBJQND010000010">
    <property type="protein sequence ID" value="KAL3864936.1"/>
    <property type="molecule type" value="Genomic_DNA"/>
</dbReference>
<evidence type="ECO:0000256" key="6">
    <source>
        <dbReference type="SAM" id="Coils"/>
    </source>
</evidence>
<protein>
    <recommendedName>
        <fullName evidence="11">TRIM56</fullName>
    </recommendedName>
</protein>
<name>A0ABD3VTK7_SINWO</name>
<proteinExistence type="predicted"/>
<dbReference type="InterPro" id="IPR047153">
    <property type="entry name" value="TRIM45/56/19-like"/>
</dbReference>
<dbReference type="InterPro" id="IPR001841">
    <property type="entry name" value="Znf_RING"/>
</dbReference>
<evidence type="ECO:0000259" key="7">
    <source>
        <dbReference type="PROSITE" id="PS50089"/>
    </source>
</evidence>
<organism evidence="9 10">
    <name type="scientific">Sinanodonta woodiana</name>
    <name type="common">Chinese pond mussel</name>
    <name type="synonym">Anodonta woodiana</name>
    <dbReference type="NCBI Taxonomy" id="1069815"/>
    <lineage>
        <taxon>Eukaryota</taxon>
        <taxon>Metazoa</taxon>
        <taxon>Spiralia</taxon>
        <taxon>Lophotrochozoa</taxon>
        <taxon>Mollusca</taxon>
        <taxon>Bivalvia</taxon>
        <taxon>Autobranchia</taxon>
        <taxon>Heteroconchia</taxon>
        <taxon>Palaeoheterodonta</taxon>
        <taxon>Unionida</taxon>
        <taxon>Unionoidea</taxon>
        <taxon>Unionidae</taxon>
        <taxon>Unioninae</taxon>
        <taxon>Sinanodonta</taxon>
    </lineage>
</organism>
<keyword evidence="6" id="KW-0175">Coiled coil</keyword>
<evidence type="ECO:0008006" key="11">
    <source>
        <dbReference type="Google" id="ProtNLM"/>
    </source>
</evidence>
<dbReference type="SUPFAM" id="SSF57845">
    <property type="entry name" value="B-box zinc-binding domain"/>
    <property type="match status" value="1"/>
</dbReference>
<dbReference type="InterPro" id="IPR011042">
    <property type="entry name" value="6-blade_b-propeller_TolB-like"/>
</dbReference>
<dbReference type="SMART" id="SM00184">
    <property type="entry name" value="RING"/>
    <property type="match status" value="1"/>
</dbReference>
<dbReference type="InterPro" id="IPR000315">
    <property type="entry name" value="Znf_B-box"/>
</dbReference>
<dbReference type="Gene3D" id="2.120.10.30">
    <property type="entry name" value="TolB, C-terminal domain"/>
    <property type="match status" value="1"/>
</dbReference>
<feature type="coiled-coil region" evidence="6">
    <location>
        <begin position="242"/>
        <end position="276"/>
    </location>
</feature>
<dbReference type="PANTHER" id="PTHR25462:SF296">
    <property type="entry name" value="MEIOTIC P26, ISOFORM F"/>
    <property type="match status" value="1"/>
</dbReference>